<dbReference type="GO" id="GO:0043565">
    <property type="term" value="F:sequence-specific DNA binding"/>
    <property type="evidence" value="ECO:0007669"/>
    <property type="project" value="InterPro"/>
</dbReference>
<dbReference type="Gene3D" id="3.30.565.10">
    <property type="entry name" value="Histidine kinase-like ATPase, C-terminal domain"/>
    <property type="match status" value="1"/>
</dbReference>
<evidence type="ECO:0000256" key="5">
    <source>
        <dbReference type="ARBA" id="ARBA00022741"/>
    </source>
</evidence>
<dbReference type="SUPFAM" id="SSF46689">
    <property type="entry name" value="Homeodomain-like"/>
    <property type="match status" value="1"/>
</dbReference>
<dbReference type="CDD" id="cd00075">
    <property type="entry name" value="HATPase"/>
    <property type="match status" value="1"/>
</dbReference>
<dbReference type="CDD" id="cd00082">
    <property type="entry name" value="HisKA"/>
    <property type="match status" value="1"/>
</dbReference>
<dbReference type="GO" id="GO:0003700">
    <property type="term" value="F:DNA-binding transcription factor activity"/>
    <property type="evidence" value="ECO:0007669"/>
    <property type="project" value="InterPro"/>
</dbReference>
<evidence type="ECO:0000256" key="7">
    <source>
        <dbReference type="ARBA" id="ARBA00022840"/>
    </source>
</evidence>
<dbReference type="Gene3D" id="2.130.10.10">
    <property type="entry name" value="YVTN repeat-like/Quinoprotein amine dehydrogenase"/>
    <property type="match status" value="4"/>
</dbReference>
<evidence type="ECO:0000256" key="8">
    <source>
        <dbReference type="ARBA" id="ARBA00023012"/>
    </source>
</evidence>
<keyword evidence="4" id="KW-0808">Transferase</keyword>
<dbReference type="Proteomes" id="UP000293925">
    <property type="component" value="Unassembled WGS sequence"/>
</dbReference>
<dbReference type="SMART" id="SM00342">
    <property type="entry name" value="HTH_ARAC"/>
    <property type="match status" value="1"/>
</dbReference>
<comment type="caution">
    <text evidence="17">The sequence shown here is derived from an EMBL/GenBank/DDBJ whole genome shotgun (WGS) entry which is preliminary data.</text>
</comment>
<evidence type="ECO:0000256" key="3">
    <source>
        <dbReference type="ARBA" id="ARBA00022553"/>
    </source>
</evidence>
<dbReference type="InterPro" id="IPR009057">
    <property type="entry name" value="Homeodomain-like_sf"/>
</dbReference>
<dbReference type="Pfam" id="PF12833">
    <property type="entry name" value="HTH_18"/>
    <property type="match status" value="1"/>
</dbReference>
<evidence type="ECO:0000259" key="16">
    <source>
        <dbReference type="PROSITE" id="PS50110"/>
    </source>
</evidence>
<dbReference type="InterPro" id="IPR018062">
    <property type="entry name" value="HTH_AraC-typ_CS"/>
</dbReference>
<evidence type="ECO:0000256" key="10">
    <source>
        <dbReference type="ARBA" id="ARBA00023125"/>
    </source>
</evidence>
<evidence type="ECO:0000256" key="9">
    <source>
        <dbReference type="ARBA" id="ARBA00023015"/>
    </source>
</evidence>
<dbReference type="SMART" id="SM00448">
    <property type="entry name" value="REC"/>
    <property type="match status" value="1"/>
</dbReference>
<keyword evidence="18" id="KW-1185">Reference proteome</keyword>
<evidence type="ECO:0000256" key="4">
    <source>
        <dbReference type="ARBA" id="ARBA00022679"/>
    </source>
</evidence>
<dbReference type="PANTHER" id="PTHR43547:SF2">
    <property type="entry name" value="HYBRID SIGNAL TRANSDUCTION HISTIDINE KINASE C"/>
    <property type="match status" value="1"/>
</dbReference>
<dbReference type="SUPFAM" id="SSF47384">
    <property type="entry name" value="Homodimeric domain of signal transducing histidine kinase"/>
    <property type="match status" value="1"/>
</dbReference>
<dbReference type="PROSITE" id="PS01124">
    <property type="entry name" value="HTH_ARAC_FAMILY_2"/>
    <property type="match status" value="1"/>
</dbReference>
<name>A0A4R0PU31_9SPHI</name>
<evidence type="ECO:0000256" key="1">
    <source>
        <dbReference type="ARBA" id="ARBA00000085"/>
    </source>
</evidence>
<dbReference type="InterPro" id="IPR005467">
    <property type="entry name" value="His_kinase_dom"/>
</dbReference>
<dbReference type="InterPro" id="IPR011110">
    <property type="entry name" value="Reg_prop"/>
</dbReference>
<dbReference type="FunFam" id="1.10.287.130:FF:000045">
    <property type="entry name" value="Two-component system sensor histidine kinase/response regulator"/>
    <property type="match status" value="1"/>
</dbReference>
<dbReference type="InterPro" id="IPR004358">
    <property type="entry name" value="Sig_transdc_His_kin-like_C"/>
</dbReference>
<keyword evidence="5" id="KW-0547">Nucleotide-binding</keyword>
<feature type="domain" description="Histidine kinase" evidence="15">
    <location>
        <begin position="832"/>
        <end position="1051"/>
    </location>
</feature>
<evidence type="ECO:0000256" key="13">
    <source>
        <dbReference type="SAM" id="Phobius"/>
    </source>
</evidence>
<feature type="domain" description="HTH araC/xylS-type" evidence="14">
    <location>
        <begin position="1247"/>
        <end position="1346"/>
    </location>
</feature>
<evidence type="ECO:0000256" key="6">
    <source>
        <dbReference type="ARBA" id="ARBA00022777"/>
    </source>
</evidence>
<dbReference type="InterPro" id="IPR015943">
    <property type="entry name" value="WD40/YVTN_repeat-like_dom_sf"/>
</dbReference>
<evidence type="ECO:0000313" key="18">
    <source>
        <dbReference type="Proteomes" id="UP000293925"/>
    </source>
</evidence>
<evidence type="ECO:0000259" key="14">
    <source>
        <dbReference type="PROSITE" id="PS01124"/>
    </source>
</evidence>
<dbReference type="EMBL" id="SJSO01000013">
    <property type="protein sequence ID" value="TCD25532.1"/>
    <property type="molecule type" value="Genomic_DNA"/>
</dbReference>
<dbReference type="Pfam" id="PF02518">
    <property type="entry name" value="HATPase_c"/>
    <property type="match status" value="1"/>
</dbReference>
<dbReference type="Gene3D" id="3.40.50.2300">
    <property type="match status" value="1"/>
</dbReference>
<dbReference type="CDD" id="cd17574">
    <property type="entry name" value="REC_OmpR"/>
    <property type="match status" value="1"/>
</dbReference>
<dbReference type="InterPro" id="IPR003594">
    <property type="entry name" value="HATPase_dom"/>
</dbReference>
<keyword evidence="8" id="KW-0902">Two-component regulatory system</keyword>
<dbReference type="InterPro" id="IPR036890">
    <property type="entry name" value="HATPase_C_sf"/>
</dbReference>
<dbReference type="SUPFAM" id="SSF52172">
    <property type="entry name" value="CheY-like"/>
    <property type="match status" value="1"/>
</dbReference>
<keyword evidence="3 12" id="KW-0597">Phosphoprotein</keyword>
<dbReference type="PROSITE" id="PS00041">
    <property type="entry name" value="HTH_ARAC_FAMILY_1"/>
    <property type="match status" value="1"/>
</dbReference>
<dbReference type="SMART" id="SM00388">
    <property type="entry name" value="HisKA"/>
    <property type="match status" value="1"/>
</dbReference>
<keyword evidence="7" id="KW-0067">ATP-binding</keyword>
<protein>
    <recommendedName>
        <fullName evidence="2">histidine kinase</fullName>
        <ecNumber evidence="2">2.7.13.3</ecNumber>
    </recommendedName>
</protein>
<evidence type="ECO:0000259" key="15">
    <source>
        <dbReference type="PROSITE" id="PS50109"/>
    </source>
</evidence>
<keyword evidence="13" id="KW-1133">Transmembrane helix</keyword>
<dbReference type="OrthoDB" id="9809670at2"/>
<feature type="modified residue" description="4-aspartylphosphate" evidence="12">
    <location>
        <position position="1148"/>
    </location>
</feature>
<dbReference type="Gene3D" id="1.10.10.60">
    <property type="entry name" value="Homeodomain-like"/>
    <property type="match status" value="1"/>
</dbReference>
<evidence type="ECO:0000256" key="2">
    <source>
        <dbReference type="ARBA" id="ARBA00012438"/>
    </source>
</evidence>
<dbReference type="InterPro" id="IPR011123">
    <property type="entry name" value="Y_Y_Y"/>
</dbReference>
<keyword evidence="13" id="KW-0812">Transmembrane</keyword>
<dbReference type="RefSeq" id="WP_131531673.1">
    <property type="nucleotide sequence ID" value="NZ_SJSO01000013.1"/>
</dbReference>
<dbReference type="PRINTS" id="PR00344">
    <property type="entry name" value="BCTRLSENSOR"/>
</dbReference>
<feature type="transmembrane region" description="Helical" evidence="13">
    <location>
        <begin position="789"/>
        <end position="811"/>
    </location>
</feature>
<dbReference type="PANTHER" id="PTHR43547">
    <property type="entry name" value="TWO-COMPONENT HISTIDINE KINASE"/>
    <property type="match status" value="1"/>
</dbReference>
<dbReference type="Pfam" id="PF07495">
    <property type="entry name" value="Y_Y_Y"/>
    <property type="match status" value="1"/>
</dbReference>
<keyword evidence="13" id="KW-0472">Membrane</keyword>
<dbReference type="Pfam" id="PF00072">
    <property type="entry name" value="Response_reg"/>
    <property type="match status" value="1"/>
</dbReference>
<dbReference type="InterPro" id="IPR011006">
    <property type="entry name" value="CheY-like_superfamily"/>
</dbReference>
<dbReference type="GO" id="GO:0000155">
    <property type="term" value="F:phosphorelay sensor kinase activity"/>
    <property type="evidence" value="ECO:0007669"/>
    <property type="project" value="InterPro"/>
</dbReference>
<sequence length="1350" mass="153333">MKYLLTFTLVLFIIVSNAQNKYAFKHLNVENGLSQSSVLAIAQDAKGFIWFGTRFGLNKYDSQSFKVYNHDNNNKKSLSNAAYLSSILALRNGTLLIGTSEGLHKYNEADDNFDRYAHNDKDPNSISGSVIRCIFQDKKNRVWIGTKTGLNLLNTNGRYKFKRFLDGQKPEEIYAITEDHNGTLWLSTTYGLMNMSFKKGKIHLRYFKDFSEELNKATDNHITTMVEDRENNLWIGTKQTGVSKLNLSTEAITTYQYSSLNKEGISSNNVRKIIMDQEGQLWIGTLHGINIYNPATKNFNSLHNIPEDPSSLSQNSVYDIYQDRQGIIWIGTYYGAINMVYPNYTPFKVYRSTTATNGLSSNVVSSIMEDQHQNLWIGTEGEGLNYYDRKNNTFTRYKNNPNDPKSLSANLVKSVIRDKKNSVWVGTHYGGLNLFQPETKNFVRYTKRKNDTSSISSDEITAVFEDSYGRFWVGTNGGLNSFNSTTGKFTRNRVNGLTDAILYIFEDAKRSLWVATNSGLYQLKRNSQRFVSRVAADPEILKYDEITCLTGNKEGYLLIGTLHNGLFKLNPDRHSYTRMTTFDGLPSNNIMGILEDDFNNLWITTDKGLCKYNPKLKTCKTYNIKDGLPGNEFNYKSFLKDSKGAFFFGGLSGMVSFFPNEIKENKNTPPVIFTGLKLFNKPIALNTKDGLLKQNISTIKSITFESDQNVFSIDFTLLNFIKADKNRYAYKLGGFEKNWNYVDIPSASYTNLSPGNYTLMVKGSNNDGLWTKETSTLDIKILPPFYRTWWAYLFYVCAFAAISFVFIRYLLIKAVLKKEKEINEHKLEFFTNISHEIRTPLTLIVGPLDKLIENAKDDPALNRDLQPIKNNADRLMNLVTELLDFRKAESGKMALHVSPGDLVKFCREIFLAFQNMAISKNIDYQFETELAEIELYFDKVQMEKVMFNLLSNAFKFTPVNGKISLKIETEKQLVNIKICDNGKGIPLENQANLFTNFYQANATTTIGTGLGLSFSKSIVELHHGQISFESTPKNDKAFGNTAFTVSLKTGKEHFNPSDFIPDYVYYDDALNYNLSATQVTEQFKEDDAVPDDSAEKRKNSILLVEDNQDVRTFIKQALSPSYLIYECENGVTGLACALDLIPDLIISDVMMPIMDGLELCRKLKTDERTSHIPVVLLTARSAYVHQVNGFENGADAYIMKPFNLKILELNIQNLLNARETIKQKFAQVITLEPKNMVINTTEQNFLSKIIQVIEDRIADTDFDVPTLASEIGMSQPVLYKKIRALTDLSVNDFIKSLRIKRAAQLLKQGSGNIAEIAYSVGFNDRKYFSSEFKKHFGKTPSEFITSADDK</sequence>
<proteinExistence type="predicted"/>
<dbReference type="FunFam" id="3.30.565.10:FF:000037">
    <property type="entry name" value="Hybrid sensor histidine kinase/response regulator"/>
    <property type="match status" value="1"/>
</dbReference>
<dbReference type="SMART" id="SM00387">
    <property type="entry name" value="HATPase_c"/>
    <property type="match status" value="1"/>
</dbReference>
<evidence type="ECO:0000256" key="12">
    <source>
        <dbReference type="PROSITE-ProRule" id="PRU00169"/>
    </source>
</evidence>
<keyword evidence="9" id="KW-0805">Transcription regulation</keyword>
<dbReference type="Pfam" id="PF07494">
    <property type="entry name" value="Reg_prop"/>
    <property type="match status" value="9"/>
</dbReference>
<dbReference type="InterPro" id="IPR003661">
    <property type="entry name" value="HisK_dim/P_dom"/>
</dbReference>
<dbReference type="InterPro" id="IPR018060">
    <property type="entry name" value="HTH_AraC"/>
</dbReference>
<reference evidence="17 18" key="1">
    <citation type="submission" date="2019-02" db="EMBL/GenBank/DDBJ databases">
        <title>Pedobacter sp. RP-3-21 sp. nov., isolated from Arctic soil.</title>
        <authorList>
            <person name="Dahal R.H."/>
        </authorList>
    </citation>
    <scope>NUCLEOTIDE SEQUENCE [LARGE SCALE GENOMIC DNA]</scope>
    <source>
        <strain evidence="17 18">RP-3-21</strain>
    </source>
</reference>
<dbReference type="InterPro" id="IPR036097">
    <property type="entry name" value="HisK_dim/P_sf"/>
</dbReference>
<dbReference type="Gene3D" id="2.60.40.10">
    <property type="entry name" value="Immunoglobulins"/>
    <property type="match status" value="1"/>
</dbReference>
<dbReference type="Gene3D" id="1.10.287.130">
    <property type="match status" value="1"/>
</dbReference>
<organism evidence="17 18">
    <name type="scientific">Pedobacter psychrodurus</name>
    <dbReference type="NCBI Taxonomy" id="2530456"/>
    <lineage>
        <taxon>Bacteria</taxon>
        <taxon>Pseudomonadati</taxon>
        <taxon>Bacteroidota</taxon>
        <taxon>Sphingobacteriia</taxon>
        <taxon>Sphingobacteriales</taxon>
        <taxon>Sphingobacteriaceae</taxon>
        <taxon>Pedobacter</taxon>
    </lineage>
</organism>
<comment type="catalytic activity">
    <reaction evidence="1">
        <text>ATP + protein L-histidine = ADP + protein N-phospho-L-histidine.</text>
        <dbReference type="EC" id="2.7.13.3"/>
    </reaction>
</comment>
<dbReference type="PROSITE" id="PS50109">
    <property type="entry name" value="HIS_KIN"/>
    <property type="match status" value="1"/>
</dbReference>
<dbReference type="EC" id="2.7.13.3" evidence="2"/>
<keyword evidence="11" id="KW-0804">Transcription</keyword>
<dbReference type="SUPFAM" id="SSF55874">
    <property type="entry name" value="ATPase domain of HSP90 chaperone/DNA topoisomerase II/histidine kinase"/>
    <property type="match status" value="1"/>
</dbReference>
<dbReference type="PROSITE" id="PS50110">
    <property type="entry name" value="RESPONSE_REGULATORY"/>
    <property type="match status" value="1"/>
</dbReference>
<keyword evidence="10" id="KW-0238">DNA-binding</keyword>
<feature type="domain" description="Response regulatory" evidence="16">
    <location>
        <begin position="1100"/>
        <end position="1215"/>
    </location>
</feature>
<dbReference type="FunFam" id="2.60.40.10:FF:000791">
    <property type="entry name" value="Two-component system sensor histidine kinase/response regulator"/>
    <property type="match status" value="1"/>
</dbReference>
<dbReference type="InterPro" id="IPR013783">
    <property type="entry name" value="Ig-like_fold"/>
</dbReference>
<gene>
    <name evidence="17" type="ORF">EZ456_15540</name>
</gene>
<accession>A0A4R0PU31</accession>
<dbReference type="Pfam" id="PF00512">
    <property type="entry name" value="HisKA"/>
    <property type="match status" value="1"/>
</dbReference>
<keyword evidence="6 17" id="KW-0418">Kinase</keyword>
<dbReference type="GO" id="GO:0005524">
    <property type="term" value="F:ATP binding"/>
    <property type="evidence" value="ECO:0007669"/>
    <property type="project" value="UniProtKB-KW"/>
</dbReference>
<dbReference type="InterPro" id="IPR001789">
    <property type="entry name" value="Sig_transdc_resp-reg_receiver"/>
</dbReference>
<dbReference type="SUPFAM" id="SSF63829">
    <property type="entry name" value="Calcium-dependent phosphotriesterase"/>
    <property type="match status" value="2"/>
</dbReference>
<evidence type="ECO:0000256" key="11">
    <source>
        <dbReference type="ARBA" id="ARBA00023163"/>
    </source>
</evidence>
<evidence type="ECO:0000313" key="17">
    <source>
        <dbReference type="EMBL" id="TCD25532.1"/>
    </source>
</evidence>